<reference evidence="3 4" key="1">
    <citation type="submission" date="2016-10" db="EMBL/GenBank/DDBJ databases">
        <authorList>
            <person name="de Groot N.N."/>
        </authorList>
    </citation>
    <scope>NUCLEOTIDE SEQUENCE [LARGE SCALE GENOMIC DNA]</scope>
    <source>
        <strain evidence="3 4">KH1P1</strain>
    </source>
</reference>
<dbReference type="EMBL" id="FOIL01000006">
    <property type="protein sequence ID" value="SET16276.1"/>
    <property type="molecule type" value="Genomic_DNA"/>
</dbReference>
<evidence type="ECO:0000313" key="4">
    <source>
        <dbReference type="Proteomes" id="UP000199820"/>
    </source>
</evidence>
<evidence type="ECO:0000259" key="2">
    <source>
        <dbReference type="Pfam" id="PF00534"/>
    </source>
</evidence>
<feature type="domain" description="Glycosyl transferase family 1" evidence="2">
    <location>
        <begin position="246"/>
        <end position="409"/>
    </location>
</feature>
<dbReference type="PANTHER" id="PTHR45947">
    <property type="entry name" value="SULFOQUINOVOSYL TRANSFERASE SQD2"/>
    <property type="match status" value="1"/>
</dbReference>
<dbReference type="Proteomes" id="UP000199820">
    <property type="component" value="Unassembled WGS sequence"/>
</dbReference>
<dbReference type="Pfam" id="PF16994">
    <property type="entry name" value="Glyco_trans_4_5"/>
    <property type="match status" value="1"/>
</dbReference>
<dbReference type="InterPro" id="IPR041693">
    <property type="entry name" value="Glyco_trans_4_5"/>
</dbReference>
<dbReference type="AlphaFoldDB" id="A0A1I0C9W9"/>
<dbReference type="GO" id="GO:0016757">
    <property type="term" value="F:glycosyltransferase activity"/>
    <property type="evidence" value="ECO:0007669"/>
    <property type="project" value="InterPro"/>
</dbReference>
<evidence type="ECO:0000313" key="3">
    <source>
        <dbReference type="EMBL" id="SET16276.1"/>
    </source>
</evidence>
<dbReference type="Pfam" id="PF00534">
    <property type="entry name" value="Glycos_transf_1"/>
    <property type="match status" value="1"/>
</dbReference>
<evidence type="ECO:0000256" key="1">
    <source>
        <dbReference type="SAM" id="MobiDB-lite"/>
    </source>
</evidence>
<feature type="region of interest" description="Disordered" evidence="1">
    <location>
        <begin position="431"/>
        <end position="474"/>
    </location>
</feature>
<dbReference type="Gene3D" id="3.40.50.2000">
    <property type="entry name" value="Glycogen Phosphorylase B"/>
    <property type="match status" value="1"/>
</dbReference>
<dbReference type="PANTHER" id="PTHR45947:SF3">
    <property type="entry name" value="SULFOQUINOVOSYL TRANSFERASE SQD2"/>
    <property type="match status" value="1"/>
</dbReference>
<dbReference type="InterPro" id="IPR050194">
    <property type="entry name" value="Glycosyltransferase_grp1"/>
</dbReference>
<protein>
    <submittedName>
        <fullName evidence="3">Glycosyltransferase involved in cell wall bisynthesis</fullName>
    </submittedName>
</protein>
<organism evidence="3 4">
    <name type="scientific">[Clostridium] aminophilum</name>
    <dbReference type="NCBI Taxonomy" id="1526"/>
    <lineage>
        <taxon>Bacteria</taxon>
        <taxon>Bacillati</taxon>
        <taxon>Bacillota</taxon>
        <taxon>Clostridia</taxon>
        <taxon>Lachnospirales</taxon>
        <taxon>Lachnospiraceae</taxon>
    </lineage>
</organism>
<dbReference type="SUPFAM" id="SSF53756">
    <property type="entry name" value="UDP-Glycosyltransferase/glycogen phosphorylase"/>
    <property type="match status" value="1"/>
</dbReference>
<dbReference type="InterPro" id="IPR001296">
    <property type="entry name" value="Glyco_trans_1"/>
</dbReference>
<dbReference type="CDD" id="cd03801">
    <property type="entry name" value="GT4_PimA-like"/>
    <property type="match status" value="1"/>
</dbReference>
<keyword evidence="3" id="KW-0808">Transferase</keyword>
<feature type="compositionally biased region" description="Basic and acidic residues" evidence="1">
    <location>
        <begin position="435"/>
        <end position="460"/>
    </location>
</feature>
<proteinExistence type="predicted"/>
<gene>
    <name evidence="3" type="ORF">SAMN04487771_100678</name>
</gene>
<keyword evidence="4" id="KW-1185">Reference proteome</keyword>
<dbReference type="OrthoDB" id="1669125at2"/>
<sequence length="488" mass="56300">MKISRNSIRRMVSNIFHYTPMLYRLYADLFRRKPETFPEMRNSFFCSFEELLIELERKNAFIWGGEIIQKYDARKKSILLISHELSLTGAPIVLINLARKLMEIGYQVILIAPKDTDFLDADHYELTDGVPIVTFRPLFESDFILRSADLFDVFIPNTICCAPIVRMLDHTDQNIVWWIHEPFSSYGRDSAELMPETVNDHVRVYAVGGYAKRGLEERYPKYPAEELIYYLPDISGGFSEKRVLAEHQKKKRVYAHIGAMGWRKGTDILCRAIRLLPVELIDSCLFVFAGAFHDDIPETEIDEIQKKYPESIVYTGILSPERVHQLYKEIDFLVCSSRDDPMPVVVAEGACDGVPCICSENTGSAYFIEKYQAGYVYNGNSPRRLAEKIRKSFEISEDEYRGLSSNARKLYEEVYSEEVFEKNVKRIIGFPDTEGSGKRRSNDYARNRRKREDKGVRNAETDESNLPAAQQYNNTGIISKKGNILERT</sequence>
<accession>A0A1I0C9W9</accession>
<name>A0A1I0C9W9_9FIRM</name>